<proteinExistence type="predicted"/>
<dbReference type="CDD" id="cd00130">
    <property type="entry name" value="PAS"/>
    <property type="match status" value="5"/>
</dbReference>
<dbReference type="Pfam" id="PF02518">
    <property type="entry name" value="HATPase_c"/>
    <property type="match status" value="1"/>
</dbReference>
<evidence type="ECO:0000256" key="5">
    <source>
        <dbReference type="ARBA" id="ARBA00022741"/>
    </source>
</evidence>
<dbReference type="InterPro" id="IPR013656">
    <property type="entry name" value="PAS_4"/>
</dbReference>
<keyword evidence="3 11" id="KW-0597">Phosphoprotein</keyword>
<dbReference type="Gene3D" id="1.10.287.130">
    <property type="match status" value="1"/>
</dbReference>
<reference evidence="16 17" key="1">
    <citation type="submission" date="2016-10" db="EMBL/GenBank/DDBJ databases">
        <authorList>
            <person name="de Groot N.N."/>
        </authorList>
    </citation>
    <scope>NUCLEOTIDE SEQUENCE [LARGE SCALE GENOMIC DNA]</scope>
    <source>
        <strain evidence="16 17">ASO4-2</strain>
    </source>
</reference>
<dbReference type="PROSITE" id="PS50110">
    <property type="entry name" value="RESPONSE_REGULATORY"/>
    <property type="match status" value="1"/>
</dbReference>
<feature type="domain" description="PAS" evidence="14">
    <location>
        <begin position="269"/>
        <end position="322"/>
    </location>
</feature>
<feature type="domain" description="PAS" evidence="14">
    <location>
        <begin position="389"/>
        <end position="431"/>
    </location>
</feature>
<evidence type="ECO:0000259" key="13">
    <source>
        <dbReference type="PROSITE" id="PS50110"/>
    </source>
</evidence>
<dbReference type="InterPro" id="IPR035965">
    <property type="entry name" value="PAS-like_dom_sf"/>
</dbReference>
<evidence type="ECO:0000313" key="17">
    <source>
        <dbReference type="Proteomes" id="UP000198771"/>
    </source>
</evidence>
<dbReference type="PRINTS" id="PR00344">
    <property type="entry name" value="BCTRLSENSOR"/>
</dbReference>
<dbReference type="InterPro" id="IPR003594">
    <property type="entry name" value="HATPase_dom"/>
</dbReference>
<dbReference type="RefSeq" id="WP_092119824.1">
    <property type="nucleotide sequence ID" value="NZ_FMXO01000008.1"/>
</dbReference>
<feature type="domain" description="Histidine kinase" evidence="12">
    <location>
        <begin position="778"/>
        <end position="1000"/>
    </location>
</feature>
<dbReference type="SUPFAM" id="SSF55874">
    <property type="entry name" value="ATPase domain of HSP90 chaperone/DNA topoisomerase II/histidine kinase"/>
    <property type="match status" value="1"/>
</dbReference>
<dbReference type="PROSITE" id="PS50112">
    <property type="entry name" value="PAS"/>
    <property type="match status" value="5"/>
</dbReference>
<dbReference type="SMART" id="SM00086">
    <property type="entry name" value="PAC"/>
    <property type="match status" value="4"/>
</dbReference>
<keyword evidence="5" id="KW-0547">Nucleotide-binding</keyword>
<dbReference type="Pfam" id="PF08447">
    <property type="entry name" value="PAS_3"/>
    <property type="match status" value="2"/>
</dbReference>
<dbReference type="InterPro" id="IPR000014">
    <property type="entry name" value="PAS"/>
</dbReference>
<comment type="subunit">
    <text evidence="9">At low DSF concentrations, interacts with RpfF.</text>
</comment>
<dbReference type="Pfam" id="PF00072">
    <property type="entry name" value="Response_reg"/>
    <property type="match status" value="1"/>
</dbReference>
<evidence type="ECO:0000256" key="3">
    <source>
        <dbReference type="ARBA" id="ARBA00022553"/>
    </source>
</evidence>
<dbReference type="InterPro" id="IPR036097">
    <property type="entry name" value="HisK_dim/P_sf"/>
</dbReference>
<dbReference type="STRING" id="617002.SAMN05660653_01630"/>
<keyword evidence="4" id="KW-0808">Transferase</keyword>
<accession>A0A1G6CME5</accession>
<dbReference type="OrthoDB" id="5523766at2"/>
<dbReference type="SMART" id="SM00388">
    <property type="entry name" value="HisKA"/>
    <property type="match status" value="1"/>
</dbReference>
<dbReference type="Gene3D" id="3.30.565.10">
    <property type="entry name" value="Histidine kinase-like ATPase, C-terminal domain"/>
    <property type="match status" value="1"/>
</dbReference>
<dbReference type="CDD" id="cd17546">
    <property type="entry name" value="REC_hyHK_CKI1_RcsC-like"/>
    <property type="match status" value="1"/>
</dbReference>
<feature type="domain" description="PAC" evidence="15">
    <location>
        <begin position="90"/>
        <end position="142"/>
    </location>
</feature>
<feature type="modified residue" description="4-aspartylphosphate" evidence="11">
    <location>
        <position position="1071"/>
    </location>
</feature>
<dbReference type="GO" id="GO:0006355">
    <property type="term" value="P:regulation of DNA-templated transcription"/>
    <property type="evidence" value="ECO:0007669"/>
    <property type="project" value="InterPro"/>
</dbReference>
<feature type="domain" description="PAC" evidence="15">
    <location>
        <begin position="709"/>
        <end position="760"/>
    </location>
</feature>
<keyword evidence="6" id="KW-0418">Kinase</keyword>
<keyword evidence="17" id="KW-1185">Reference proteome</keyword>
<evidence type="ECO:0000256" key="9">
    <source>
        <dbReference type="ARBA" id="ARBA00064003"/>
    </source>
</evidence>
<dbReference type="NCBIfam" id="TIGR00229">
    <property type="entry name" value="sensory_box"/>
    <property type="match status" value="5"/>
</dbReference>
<dbReference type="InterPro" id="IPR001610">
    <property type="entry name" value="PAC"/>
</dbReference>
<dbReference type="SUPFAM" id="SSF47384">
    <property type="entry name" value="Homodimeric domain of signal transducing histidine kinase"/>
    <property type="match status" value="1"/>
</dbReference>
<sequence length="1142" mass="128261">MYQKQAPAAPPAQAGFSDAQDILDHAPVGIFKTTPEGRFLYANQALAEMFGYNAPLDLVNSVQDIAAELFADPKDGPTVTSLLAAEGIVKNFECEHVRKDGTRFWASGSIRTVYAEDGSVLHFQGFVSDITARKNAEQAERETERRFRLMFKNAPMPYQSLDEQGNFLDVNQLFLDVLGYSRDELIDKNFGDILHPDWRDHFKENFPKFKAVGEILGVEFEMVKKDGSPILVYFNGKIQRDAQGRFQRTHCIFQDVTEKKQAEDALRESENRYLTLFERTINPITIIDIEGNYIDANEAALHFFECSRSELLTKNVIDYIPPGKNKMLATHLPLWETGGVLEREYFVHGRVKTLILTITSGTWHGRPVVFGNGIDITERKQTEEALQEDAVRRRILVDDSRDGIVVLNQDGSVHEANKRFAGMLGYSHEEIQQLSLWDWDINRDPDQLAEMVHKIDVKGDFFETRHRRKDGTFYDVEISSNGSVINGRKLIFCVCRDVTERKRIEHELKEKTALLEGILDNIPDIMGVKRPDLSVMRYNKAGYAFLNKSPEQVIGGKCYEHIGRKAPCSPCATQAAIQAKQPVELEKFVPELDVHLSCRANPILSDAGQVEYAVELIRDITQRINIEKVLRESEARFSNLFEHVPTVAVQGYGMDGMTLFWNKASENFYGYSADEAIGKNLLDLIIPDEMRQDVLREIQVMSAGGKPIPPTELSLKRKDGSRIQVYSSHAIINKFDQEPELFCIDIDLTELKRTEAAMLQAKQAAEAANLAKSEFLANMSHEIRTPINGIMGMMALLDTTALDEDQQQYVHLAKTSADRLTRLLSDILDLSKVEVGKMELLESEFSMIELQDSILGLFTVTARNKGMTLECSIDPAIPQRLVGDEARLRQVLFNVVGNSLKYSDSGKVNVRMTPIRSWKNGAFRILFSVTDTGIGIPDDKLNDLFKPFVQVDGSYTRKYQGAGLGLAIVKRLVELMDGRLCVESLEGRGTTIHIALYFKLPVANDSSLSIGASSSSPASRLRILLVEDDPSNSFPTMKLLQKAGHKGTLAENGRQALDLLSQQDFDLVLMDIQMPVMNGVEAAKAIRSSTDLGLKKDIPIIALTAYAMLGDREKFLDAGMNDYVGKPMHMEDLQRVLERTFA</sequence>
<evidence type="ECO:0000259" key="14">
    <source>
        <dbReference type="PROSITE" id="PS50112"/>
    </source>
</evidence>
<dbReference type="Pfam" id="PF00989">
    <property type="entry name" value="PAS"/>
    <property type="match status" value="1"/>
</dbReference>
<dbReference type="InterPro" id="IPR001789">
    <property type="entry name" value="Sig_transdc_resp-reg_receiver"/>
</dbReference>
<evidence type="ECO:0000256" key="4">
    <source>
        <dbReference type="ARBA" id="ARBA00022679"/>
    </source>
</evidence>
<dbReference type="AlphaFoldDB" id="A0A1G6CME5"/>
<feature type="domain" description="Response regulatory" evidence="13">
    <location>
        <begin position="1022"/>
        <end position="1141"/>
    </location>
</feature>
<dbReference type="PROSITE" id="PS50113">
    <property type="entry name" value="PAC"/>
    <property type="match status" value="4"/>
</dbReference>
<evidence type="ECO:0000256" key="1">
    <source>
        <dbReference type="ARBA" id="ARBA00000085"/>
    </source>
</evidence>
<comment type="catalytic activity">
    <reaction evidence="1">
        <text>ATP + protein L-histidine = ADP + protein N-phospho-L-histidine.</text>
        <dbReference type="EC" id="2.7.13.3"/>
    </reaction>
</comment>
<organism evidence="16 17">
    <name type="scientific">Desulfonatronum thiosulfatophilum</name>
    <dbReference type="NCBI Taxonomy" id="617002"/>
    <lineage>
        <taxon>Bacteria</taxon>
        <taxon>Pseudomonadati</taxon>
        <taxon>Thermodesulfobacteriota</taxon>
        <taxon>Desulfovibrionia</taxon>
        <taxon>Desulfovibrionales</taxon>
        <taxon>Desulfonatronaceae</taxon>
        <taxon>Desulfonatronum</taxon>
    </lineage>
</organism>
<evidence type="ECO:0000256" key="6">
    <source>
        <dbReference type="ARBA" id="ARBA00022777"/>
    </source>
</evidence>
<evidence type="ECO:0000259" key="12">
    <source>
        <dbReference type="PROSITE" id="PS50109"/>
    </source>
</evidence>
<dbReference type="FunFam" id="1.10.287.130:FF:000002">
    <property type="entry name" value="Two-component osmosensing histidine kinase"/>
    <property type="match status" value="1"/>
</dbReference>
<evidence type="ECO:0000256" key="10">
    <source>
        <dbReference type="ARBA" id="ARBA00068150"/>
    </source>
</evidence>
<dbReference type="PANTHER" id="PTHR45339">
    <property type="entry name" value="HYBRID SIGNAL TRANSDUCTION HISTIDINE KINASE J"/>
    <property type="match status" value="1"/>
</dbReference>
<name>A0A1G6CME5_9BACT</name>
<dbReference type="FunFam" id="3.30.565.10:FF:000010">
    <property type="entry name" value="Sensor histidine kinase RcsC"/>
    <property type="match status" value="1"/>
</dbReference>
<dbReference type="InterPro" id="IPR013655">
    <property type="entry name" value="PAS_fold_3"/>
</dbReference>
<dbReference type="SMART" id="SM00387">
    <property type="entry name" value="HATPase_c"/>
    <property type="match status" value="1"/>
</dbReference>
<dbReference type="GO" id="GO:0005524">
    <property type="term" value="F:ATP binding"/>
    <property type="evidence" value="ECO:0007669"/>
    <property type="project" value="UniProtKB-KW"/>
</dbReference>
<evidence type="ECO:0000256" key="7">
    <source>
        <dbReference type="ARBA" id="ARBA00022840"/>
    </source>
</evidence>
<dbReference type="InterPro" id="IPR004358">
    <property type="entry name" value="Sig_transdc_His_kin-like_C"/>
</dbReference>
<feature type="domain" description="PAS" evidence="14">
    <location>
        <begin position="633"/>
        <end position="689"/>
    </location>
</feature>
<dbReference type="Proteomes" id="UP000198771">
    <property type="component" value="Unassembled WGS sequence"/>
</dbReference>
<dbReference type="PANTHER" id="PTHR45339:SF1">
    <property type="entry name" value="HYBRID SIGNAL TRANSDUCTION HISTIDINE KINASE J"/>
    <property type="match status" value="1"/>
</dbReference>
<dbReference type="SUPFAM" id="SSF55785">
    <property type="entry name" value="PYP-like sensor domain (PAS domain)"/>
    <property type="match status" value="6"/>
</dbReference>
<dbReference type="SMART" id="SM00091">
    <property type="entry name" value="PAS"/>
    <property type="match status" value="6"/>
</dbReference>
<dbReference type="SMART" id="SM00448">
    <property type="entry name" value="REC"/>
    <property type="match status" value="1"/>
</dbReference>
<dbReference type="Pfam" id="PF13426">
    <property type="entry name" value="PAS_9"/>
    <property type="match status" value="2"/>
</dbReference>
<protein>
    <recommendedName>
        <fullName evidence="10">Sensory/regulatory protein RpfC</fullName>
        <ecNumber evidence="2">2.7.13.3</ecNumber>
    </recommendedName>
</protein>
<evidence type="ECO:0000313" key="16">
    <source>
        <dbReference type="EMBL" id="SDB33905.1"/>
    </source>
</evidence>
<dbReference type="InterPro" id="IPR005467">
    <property type="entry name" value="His_kinase_dom"/>
</dbReference>
<dbReference type="Pfam" id="PF08448">
    <property type="entry name" value="PAS_4"/>
    <property type="match status" value="1"/>
</dbReference>
<dbReference type="InterPro" id="IPR000700">
    <property type="entry name" value="PAS-assoc_C"/>
</dbReference>
<dbReference type="Gene3D" id="3.40.50.2300">
    <property type="match status" value="1"/>
</dbReference>
<dbReference type="EC" id="2.7.13.3" evidence="2"/>
<evidence type="ECO:0000256" key="11">
    <source>
        <dbReference type="PROSITE-ProRule" id="PRU00169"/>
    </source>
</evidence>
<keyword evidence="7" id="KW-0067">ATP-binding</keyword>
<dbReference type="PROSITE" id="PS50109">
    <property type="entry name" value="HIS_KIN"/>
    <property type="match status" value="1"/>
</dbReference>
<dbReference type="CDD" id="cd16922">
    <property type="entry name" value="HATPase_EvgS-ArcB-TorS-like"/>
    <property type="match status" value="1"/>
</dbReference>
<feature type="domain" description="PAC" evidence="15">
    <location>
        <begin position="216"/>
        <end position="268"/>
    </location>
</feature>
<feature type="domain" description="PAS" evidence="14">
    <location>
        <begin position="22"/>
        <end position="53"/>
    </location>
</feature>
<dbReference type="CDD" id="cd00082">
    <property type="entry name" value="HisKA"/>
    <property type="match status" value="1"/>
</dbReference>
<evidence type="ECO:0000259" key="15">
    <source>
        <dbReference type="PROSITE" id="PS50113"/>
    </source>
</evidence>
<dbReference type="EMBL" id="FMXO01000008">
    <property type="protein sequence ID" value="SDB33905.1"/>
    <property type="molecule type" value="Genomic_DNA"/>
</dbReference>
<gene>
    <name evidence="16" type="ORF">SAMN05660653_01630</name>
</gene>
<feature type="domain" description="PAC" evidence="15">
    <location>
        <begin position="460"/>
        <end position="510"/>
    </location>
</feature>
<evidence type="ECO:0000256" key="8">
    <source>
        <dbReference type="ARBA" id="ARBA00023012"/>
    </source>
</evidence>
<dbReference type="InterPro" id="IPR036890">
    <property type="entry name" value="HATPase_C_sf"/>
</dbReference>
<dbReference type="Pfam" id="PF00512">
    <property type="entry name" value="HisKA"/>
    <property type="match status" value="1"/>
</dbReference>
<dbReference type="Gene3D" id="3.30.450.20">
    <property type="entry name" value="PAS domain"/>
    <property type="match status" value="6"/>
</dbReference>
<feature type="domain" description="PAS" evidence="14">
    <location>
        <begin position="143"/>
        <end position="204"/>
    </location>
</feature>
<dbReference type="InterPro" id="IPR011006">
    <property type="entry name" value="CheY-like_superfamily"/>
</dbReference>
<dbReference type="InterPro" id="IPR003661">
    <property type="entry name" value="HisK_dim/P_dom"/>
</dbReference>
<keyword evidence="8" id="KW-0902">Two-component regulatory system</keyword>
<dbReference type="InterPro" id="IPR013767">
    <property type="entry name" value="PAS_fold"/>
</dbReference>
<dbReference type="SUPFAM" id="SSF52172">
    <property type="entry name" value="CheY-like"/>
    <property type="match status" value="1"/>
</dbReference>
<dbReference type="GO" id="GO:0000155">
    <property type="term" value="F:phosphorelay sensor kinase activity"/>
    <property type="evidence" value="ECO:0007669"/>
    <property type="project" value="InterPro"/>
</dbReference>
<evidence type="ECO:0000256" key="2">
    <source>
        <dbReference type="ARBA" id="ARBA00012438"/>
    </source>
</evidence>